<dbReference type="Gene3D" id="2.30.38.10">
    <property type="entry name" value="Luciferase, Domain 3"/>
    <property type="match status" value="1"/>
</dbReference>
<dbReference type="Gene3D" id="3.40.50.1820">
    <property type="entry name" value="alpha/beta hydrolase"/>
    <property type="match status" value="1"/>
</dbReference>
<dbReference type="GO" id="GO:0044550">
    <property type="term" value="P:secondary metabolite biosynthetic process"/>
    <property type="evidence" value="ECO:0007669"/>
    <property type="project" value="TreeGrafter"/>
</dbReference>
<dbReference type="Proteomes" id="UP000366872">
    <property type="component" value="Unassembled WGS sequence"/>
</dbReference>
<protein>
    <submittedName>
        <fullName evidence="4">Gramicidin S synthase 2</fullName>
    </submittedName>
</protein>
<feature type="domain" description="Carrier" evidence="3">
    <location>
        <begin position="515"/>
        <end position="590"/>
    </location>
</feature>
<dbReference type="InterPro" id="IPR009081">
    <property type="entry name" value="PP-bd_ACP"/>
</dbReference>
<dbReference type="GO" id="GO:0005737">
    <property type="term" value="C:cytoplasm"/>
    <property type="evidence" value="ECO:0007669"/>
    <property type="project" value="TreeGrafter"/>
</dbReference>
<dbReference type="PANTHER" id="PTHR45527:SF1">
    <property type="entry name" value="FATTY ACID SYNTHASE"/>
    <property type="match status" value="1"/>
</dbReference>
<dbReference type="AlphaFoldDB" id="A0A6C2U4R2"/>
<dbReference type="FunFam" id="3.40.50.980:FF:000001">
    <property type="entry name" value="Non-ribosomal peptide synthetase"/>
    <property type="match status" value="1"/>
</dbReference>
<dbReference type="Gene3D" id="3.30.300.30">
    <property type="match status" value="1"/>
</dbReference>
<dbReference type="Pfam" id="PF13193">
    <property type="entry name" value="AMP-binding_C"/>
    <property type="match status" value="1"/>
</dbReference>
<dbReference type="InterPro" id="IPR020806">
    <property type="entry name" value="PKS_PP-bd"/>
</dbReference>
<dbReference type="Gene3D" id="1.10.1200.10">
    <property type="entry name" value="ACP-like"/>
    <property type="match status" value="1"/>
</dbReference>
<dbReference type="PROSITE" id="PS00455">
    <property type="entry name" value="AMP_BINDING"/>
    <property type="match status" value="1"/>
</dbReference>
<dbReference type="RefSeq" id="WP_168442340.1">
    <property type="nucleotide sequence ID" value="NZ_CAAHFG010000002.1"/>
</dbReference>
<dbReference type="SMART" id="SM00823">
    <property type="entry name" value="PKS_PP"/>
    <property type="match status" value="1"/>
</dbReference>
<dbReference type="InterPro" id="IPR029058">
    <property type="entry name" value="AB_hydrolase_fold"/>
</dbReference>
<dbReference type="SUPFAM" id="SSF56801">
    <property type="entry name" value="Acetyl-CoA synthetase-like"/>
    <property type="match status" value="1"/>
</dbReference>
<accession>A0A6C2U4R2</accession>
<evidence type="ECO:0000313" key="4">
    <source>
        <dbReference type="EMBL" id="VGO14819.1"/>
    </source>
</evidence>
<sequence>MTNDTVNQWLAHGAAANAGNPALVFGEASLTYAELDALSNRIKNHLARAGAGRGGKVGLCLDRSIEMVAVLLGILKAGAAYVPLDPAYPAERLGMMAEDARLQCTVAHAAHVDRLGKIDSKILVWEEMADAVASEPDAGPVVDVDPEDNAYIIFTSGSTGRPKGIEMPHRALANLVEWQLLRKTFKPGARVLQYSSISFDVSFQEIATTFASGGTLHLVSNDDRKDPRKLLKQLIDQKIGRLFLPYVAMRSIIEAAHMNGTYPLELKETITAGEQLRVDGVVRDYFSRIEGASLDNQYGPSETHVITAHLLEGDPAAWPDLPSIGKAIDHCETFIFDEAMEPVPAGEEGELYLGGRNLAHGYIGREDLTKQAFVEVDGHSVLYRTGDLAAFNPDGSIEFRGRRDHQIKVLGHRVEPGEINNAASQFPGIGQCLTHAFKSDDGVTRLAAYYTVKPGEAVAYVALREHLDARLPDYMVPAFLIELDEIPYTPSGKVDLKSLPKPSIANSRYAGEAGGYESPTEERLAEIWGELLGLDGIPRSADFFELGGDSLRAVTLFLKIEKQFGCDLPLATLLRASTIEALARHIDEGADDGFADCRSLKLLQRGQPGVAPLFLAHGGAGNILCFSTFAKNLGSGQPVYAFQWSGWDGGRGETTIEAMAQAYRDELLKHFPDTPVRIGGYCIGGYIAIELARLLREAGVEVLGPLVVFDSPNLRSKAYRRKEPAGEAEYRRVQSALAEKKLCTDAINLHQPPAPLPWLKRTPPYALMRILRTRKRLEGYDRMAAEGKVVPVDARNWYCAQTQKAAVRRHRCRGTDMPVLYLRSECQGEEMMLPGWWSTMFMGFDEVCNGGFAAHVIGGGHGEILEHPKVAELVGEAFG</sequence>
<dbReference type="GO" id="GO:0031177">
    <property type="term" value="F:phosphopantetheine binding"/>
    <property type="evidence" value="ECO:0007669"/>
    <property type="project" value="InterPro"/>
</dbReference>
<dbReference type="PROSITE" id="PS50075">
    <property type="entry name" value="CARRIER"/>
    <property type="match status" value="1"/>
</dbReference>
<evidence type="ECO:0000313" key="5">
    <source>
        <dbReference type="Proteomes" id="UP000366872"/>
    </source>
</evidence>
<keyword evidence="1" id="KW-0596">Phosphopantetheine</keyword>
<dbReference type="InterPro" id="IPR000873">
    <property type="entry name" value="AMP-dep_synth/lig_dom"/>
</dbReference>
<dbReference type="InterPro" id="IPR020845">
    <property type="entry name" value="AMP-binding_CS"/>
</dbReference>
<dbReference type="InterPro" id="IPR025110">
    <property type="entry name" value="AMP-bd_C"/>
</dbReference>
<dbReference type="Pfam" id="PF00550">
    <property type="entry name" value="PP-binding"/>
    <property type="match status" value="1"/>
</dbReference>
<evidence type="ECO:0000259" key="3">
    <source>
        <dbReference type="PROSITE" id="PS50075"/>
    </source>
</evidence>
<keyword evidence="2" id="KW-0597">Phosphoprotein</keyword>
<dbReference type="InterPro" id="IPR045851">
    <property type="entry name" value="AMP-bd_C_sf"/>
</dbReference>
<dbReference type="Pfam" id="PF00501">
    <property type="entry name" value="AMP-binding"/>
    <property type="match status" value="1"/>
</dbReference>
<reference evidence="4 5" key="1">
    <citation type="submission" date="2019-04" db="EMBL/GenBank/DDBJ databases">
        <authorList>
            <person name="Van Vliet M D."/>
        </authorList>
    </citation>
    <scope>NUCLEOTIDE SEQUENCE [LARGE SCALE GENOMIC DNA]</scope>
    <source>
        <strain evidence="4 5">F1</strain>
    </source>
</reference>
<proteinExistence type="predicted"/>
<dbReference type="InterPro" id="IPR001031">
    <property type="entry name" value="Thioesterase"/>
</dbReference>
<dbReference type="SUPFAM" id="SSF47336">
    <property type="entry name" value="ACP-like"/>
    <property type="match status" value="1"/>
</dbReference>
<dbReference type="GO" id="GO:0043041">
    <property type="term" value="P:amino acid activation for nonribosomal peptide biosynthetic process"/>
    <property type="evidence" value="ECO:0007669"/>
    <property type="project" value="TreeGrafter"/>
</dbReference>
<evidence type="ECO:0000256" key="1">
    <source>
        <dbReference type="ARBA" id="ARBA00022450"/>
    </source>
</evidence>
<evidence type="ECO:0000256" key="2">
    <source>
        <dbReference type="ARBA" id="ARBA00022553"/>
    </source>
</evidence>
<organism evidence="4 5">
    <name type="scientific">Pontiella desulfatans</name>
    <dbReference type="NCBI Taxonomy" id="2750659"/>
    <lineage>
        <taxon>Bacteria</taxon>
        <taxon>Pseudomonadati</taxon>
        <taxon>Kiritimatiellota</taxon>
        <taxon>Kiritimatiellia</taxon>
        <taxon>Kiritimatiellales</taxon>
        <taxon>Pontiellaceae</taxon>
        <taxon>Pontiella</taxon>
    </lineage>
</organism>
<dbReference type="EMBL" id="CAAHFG010000002">
    <property type="protein sequence ID" value="VGO14819.1"/>
    <property type="molecule type" value="Genomic_DNA"/>
</dbReference>
<dbReference type="InterPro" id="IPR010071">
    <property type="entry name" value="AA_adenyl_dom"/>
</dbReference>
<dbReference type="Gene3D" id="3.40.50.980">
    <property type="match status" value="2"/>
</dbReference>
<dbReference type="SUPFAM" id="SSF53474">
    <property type="entry name" value="alpha/beta-Hydrolases"/>
    <property type="match status" value="1"/>
</dbReference>
<dbReference type="PANTHER" id="PTHR45527">
    <property type="entry name" value="NONRIBOSOMAL PEPTIDE SYNTHETASE"/>
    <property type="match status" value="1"/>
</dbReference>
<gene>
    <name evidence="4" type="primary">grsB</name>
    <name evidence="4" type="ORF">PDESU_03388</name>
</gene>
<keyword evidence="5" id="KW-1185">Reference proteome</keyword>
<dbReference type="Pfam" id="PF00975">
    <property type="entry name" value="Thioesterase"/>
    <property type="match status" value="1"/>
</dbReference>
<name>A0A6C2U4R2_PONDE</name>
<dbReference type="NCBIfam" id="TIGR01733">
    <property type="entry name" value="AA-adenyl-dom"/>
    <property type="match status" value="1"/>
</dbReference>
<dbReference type="InterPro" id="IPR036736">
    <property type="entry name" value="ACP-like_sf"/>
</dbReference>